<keyword evidence="2" id="KW-0813">Transport</keyword>
<keyword evidence="3 5" id="KW-0732">Signal</keyword>
<reference evidence="6 7" key="1">
    <citation type="submission" date="2018-07" db="EMBL/GenBank/DDBJ databases">
        <title>The draft genome of Phyllobacterium salinisoli.</title>
        <authorList>
            <person name="Liu L."/>
            <person name="Li L."/>
            <person name="Zhang X."/>
            <person name="Liang L."/>
        </authorList>
    </citation>
    <scope>NUCLEOTIDE SEQUENCE [LARGE SCALE GENOMIC DNA]</scope>
    <source>
        <strain evidence="6 7">LLAN61</strain>
    </source>
</reference>
<comment type="similarity">
    <text evidence="1">Belongs to the bacterial solute-binding protein 1 family.</text>
</comment>
<dbReference type="EMBL" id="QOZG01000006">
    <property type="protein sequence ID" value="RCS22947.1"/>
    <property type="molecule type" value="Genomic_DNA"/>
</dbReference>
<evidence type="ECO:0000313" key="7">
    <source>
        <dbReference type="Proteomes" id="UP000253420"/>
    </source>
</evidence>
<dbReference type="GO" id="GO:0055052">
    <property type="term" value="C:ATP-binding cassette (ABC) transporter complex, substrate-binding subunit-containing"/>
    <property type="evidence" value="ECO:0007669"/>
    <property type="project" value="TreeGrafter"/>
</dbReference>
<dbReference type="GO" id="GO:0042956">
    <property type="term" value="P:maltodextrin transmembrane transport"/>
    <property type="evidence" value="ECO:0007669"/>
    <property type="project" value="TreeGrafter"/>
</dbReference>
<evidence type="ECO:0000313" key="6">
    <source>
        <dbReference type="EMBL" id="RCS22947.1"/>
    </source>
</evidence>
<dbReference type="CDD" id="cd13585">
    <property type="entry name" value="PBP2_TMBP_like"/>
    <property type="match status" value="1"/>
</dbReference>
<dbReference type="OrthoDB" id="9805950at2"/>
<dbReference type="PANTHER" id="PTHR30061">
    <property type="entry name" value="MALTOSE-BINDING PERIPLASMIC PROTEIN"/>
    <property type="match status" value="1"/>
</dbReference>
<comment type="caution">
    <text evidence="6">The sequence shown here is derived from an EMBL/GenBank/DDBJ whole genome shotgun (WGS) entry which is preliminary data.</text>
</comment>
<dbReference type="PANTHER" id="PTHR30061:SF50">
    <property type="entry name" value="MALTOSE_MALTODEXTRIN-BINDING PERIPLASMIC PROTEIN"/>
    <property type="match status" value="1"/>
</dbReference>
<proteinExistence type="inferred from homology"/>
<evidence type="ECO:0000256" key="2">
    <source>
        <dbReference type="ARBA" id="ARBA00022448"/>
    </source>
</evidence>
<name>A0A368K0N2_9HYPH</name>
<feature type="signal peptide" evidence="5">
    <location>
        <begin position="1"/>
        <end position="22"/>
    </location>
</feature>
<dbReference type="RefSeq" id="WP_114441488.1">
    <property type="nucleotide sequence ID" value="NZ_QOZG01000006.1"/>
</dbReference>
<sequence length="403" mass="44819">MRRIVKWMAGAVALFSAATAQAEPVTLEIWTIDRPDQYIYLLKDEFEQAHPDIKLNLKTVQFRDMVNDLARATATGEGPDVTYIDNPEVALFASRGLLLDLTPMIENSKIVKKEDIFPGPLASVTWDGKIYGLPRGANTIALYYNADMFKAKGLDPDKPPRTWDELYDAAKKLNDPAKNVYGLAFSAVATEEGTFQFLPWLQMTGGDYNKVDTEGGAKVLEFWGKLLDEKLASPDTLIRGQYDSFATFNAGNAAMAISGPWELPRMSKDAKFDYRATLLPVPYDGAPRASALGEGDNVILANSKHPKEAFILLEWLHSKMPEVWNRFGFLPASKVQIDNPQAPKIYAVFEESMKYARNRGPHPEWPKISKAIYTAIQSSLTHQSDPKTALAAAQKQIDAVLSK</sequence>
<evidence type="ECO:0000256" key="5">
    <source>
        <dbReference type="SAM" id="SignalP"/>
    </source>
</evidence>
<keyword evidence="7" id="KW-1185">Reference proteome</keyword>
<dbReference type="Gene3D" id="3.40.190.10">
    <property type="entry name" value="Periplasmic binding protein-like II"/>
    <property type="match status" value="2"/>
</dbReference>
<evidence type="ECO:0000256" key="3">
    <source>
        <dbReference type="ARBA" id="ARBA00022729"/>
    </source>
</evidence>
<dbReference type="SUPFAM" id="SSF53850">
    <property type="entry name" value="Periplasmic binding protein-like II"/>
    <property type="match status" value="1"/>
</dbReference>
<keyword evidence="4" id="KW-0574">Periplasm</keyword>
<evidence type="ECO:0000256" key="4">
    <source>
        <dbReference type="ARBA" id="ARBA00022764"/>
    </source>
</evidence>
<dbReference type="GO" id="GO:0015768">
    <property type="term" value="P:maltose transport"/>
    <property type="evidence" value="ECO:0007669"/>
    <property type="project" value="TreeGrafter"/>
</dbReference>
<dbReference type="Proteomes" id="UP000253420">
    <property type="component" value="Unassembled WGS sequence"/>
</dbReference>
<dbReference type="AlphaFoldDB" id="A0A368K0N2"/>
<gene>
    <name evidence="6" type="ORF">DUT91_15820</name>
</gene>
<accession>A0A368K0N2</accession>
<protein>
    <submittedName>
        <fullName evidence="6">Sugar ABC transporter substrate-binding protein</fullName>
    </submittedName>
</protein>
<dbReference type="InterPro" id="IPR006059">
    <property type="entry name" value="SBP"/>
</dbReference>
<feature type="chain" id="PRO_5017009647" evidence="5">
    <location>
        <begin position="23"/>
        <end position="403"/>
    </location>
</feature>
<organism evidence="6 7">
    <name type="scientific">Phyllobacterium salinisoli</name>
    <dbReference type="NCBI Taxonomy" id="1899321"/>
    <lineage>
        <taxon>Bacteria</taxon>
        <taxon>Pseudomonadati</taxon>
        <taxon>Pseudomonadota</taxon>
        <taxon>Alphaproteobacteria</taxon>
        <taxon>Hyphomicrobiales</taxon>
        <taxon>Phyllobacteriaceae</taxon>
        <taxon>Phyllobacterium</taxon>
    </lineage>
</organism>
<dbReference type="GO" id="GO:1901982">
    <property type="term" value="F:maltose binding"/>
    <property type="evidence" value="ECO:0007669"/>
    <property type="project" value="TreeGrafter"/>
</dbReference>
<evidence type="ECO:0000256" key="1">
    <source>
        <dbReference type="ARBA" id="ARBA00008520"/>
    </source>
</evidence>
<dbReference type="Pfam" id="PF01547">
    <property type="entry name" value="SBP_bac_1"/>
    <property type="match status" value="1"/>
</dbReference>